<evidence type="ECO:0000256" key="2">
    <source>
        <dbReference type="ARBA" id="ARBA00022692"/>
    </source>
</evidence>
<dbReference type="Pfam" id="PF01284">
    <property type="entry name" value="MARVEL"/>
    <property type="match status" value="1"/>
</dbReference>
<evidence type="ECO:0000256" key="3">
    <source>
        <dbReference type="ARBA" id="ARBA00022989"/>
    </source>
</evidence>
<feature type="region of interest" description="Disordered" evidence="5">
    <location>
        <begin position="221"/>
        <end position="244"/>
    </location>
</feature>
<dbReference type="PANTHER" id="PTHR37451:SF1">
    <property type="entry name" value="MARVEL DOMAIN-CONTAINING PROTEIN"/>
    <property type="match status" value="1"/>
</dbReference>
<evidence type="ECO:0000313" key="9">
    <source>
        <dbReference type="Proteomes" id="UP001497600"/>
    </source>
</evidence>
<feature type="compositionally biased region" description="Basic and acidic residues" evidence="5">
    <location>
        <begin position="221"/>
        <end position="235"/>
    </location>
</feature>
<dbReference type="PANTHER" id="PTHR37451">
    <property type="entry name" value="MARVEL DOMAIN"/>
    <property type="match status" value="1"/>
</dbReference>
<feature type="domain" description="MARVEL" evidence="7">
    <location>
        <begin position="16"/>
        <end position="153"/>
    </location>
</feature>
<keyword evidence="2 6" id="KW-0812">Transmembrane</keyword>
<evidence type="ECO:0000256" key="1">
    <source>
        <dbReference type="ARBA" id="ARBA00004141"/>
    </source>
</evidence>
<gene>
    <name evidence="8" type="ORF">CAAN4_F17128</name>
</gene>
<evidence type="ECO:0000259" key="7">
    <source>
        <dbReference type="Pfam" id="PF01284"/>
    </source>
</evidence>
<name>A0ABP0EJ26_9ASCO</name>
<evidence type="ECO:0000256" key="5">
    <source>
        <dbReference type="SAM" id="MobiDB-lite"/>
    </source>
</evidence>
<comment type="subcellular location">
    <subcellularLocation>
        <location evidence="1">Membrane</location>
        <topology evidence="1">Multi-pass membrane protein</topology>
    </subcellularLocation>
</comment>
<dbReference type="EMBL" id="OZ004258">
    <property type="protein sequence ID" value="CAK7914590.1"/>
    <property type="molecule type" value="Genomic_DNA"/>
</dbReference>
<evidence type="ECO:0000256" key="4">
    <source>
        <dbReference type="ARBA" id="ARBA00023136"/>
    </source>
</evidence>
<reference evidence="8 9" key="1">
    <citation type="submission" date="2024-01" db="EMBL/GenBank/DDBJ databases">
        <authorList>
            <consortium name="Genoscope - CEA"/>
            <person name="William W."/>
        </authorList>
    </citation>
    <scope>NUCLEOTIDE SEQUENCE [LARGE SCALE GENOMIC DNA]</scope>
    <source>
        <strain evidence="8 9">29B2s-10</strain>
    </source>
</reference>
<dbReference type="InterPro" id="IPR008253">
    <property type="entry name" value="Marvel"/>
</dbReference>
<keyword evidence="9" id="KW-1185">Reference proteome</keyword>
<feature type="transmembrane region" description="Helical" evidence="6">
    <location>
        <begin position="81"/>
        <end position="100"/>
    </location>
</feature>
<protein>
    <recommendedName>
        <fullName evidence="7">MARVEL domain-containing protein</fullName>
    </recommendedName>
</protein>
<evidence type="ECO:0000313" key="8">
    <source>
        <dbReference type="EMBL" id="CAK7914590.1"/>
    </source>
</evidence>
<keyword evidence="4 6" id="KW-0472">Membrane</keyword>
<dbReference type="Proteomes" id="UP001497600">
    <property type="component" value="Chromosome F"/>
</dbReference>
<sequence>MSNCSVIKSRQTIISITIRAIQLAWTIAALVTAAISDSKLPYERIQYSLAVSVISLVYVILTVSPLYRYAVPIQVVLCEGILSLLWLVAFGLMANVWASINCDVFDTSFWSMALNDSKATKLLDSLHDSCPVNKVNIAFACLAWISFSVSFILSLACTYVPVSKGEQGLREKIMSYGALFPAATTTSATTATTNSTDPEVINFEGQTTGIRYDPSVGFDGYSKESENHTPDDEFNQHPNVTRFV</sequence>
<feature type="transmembrane region" description="Helical" evidence="6">
    <location>
        <begin position="47"/>
        <end position="69"/>
    </location>
</feature>
<evidence type="ECO:0000256" key="6">
    <source>
        <dbReference type="SAM" id="Phobius"/>
    </source>
</evidence>
<feature type="transmembrane region" description="Helical" evidence="6">
    <location>
        <begin position="12"/>
        <end position="35"/>
    </location>
</feature>
<accession>A0ABP0EJ26</accession>
<feature type="transmembrane region" description="Helical" evidence="6">
    <location>
        <begin position="137"/>
        <end position="162"/>
    </location>
</feature>
<proteinExistence type="predicted"/>
<organism evidence="8 9">
    <name type="scientific">[Candida] anglica</name>
    <dbReference type="NCBI Taxonomy" id="148631"/>
    <lineage>
        <taxon>Eukaryota</taxon>
        <taxon>Fungi</taxon>
        <taxon>Dikarya</taxon>
        <taxon>Ascomycota</taxon>
        <taxon>Saccharomycotina</taxon>
        <taxon>Pichiomycetes</taxon>
        <taxon>Debaryomycetaceae</taxon>
        <taxon>Kurtzmaniella</taxon>
    </lineage>
</organism>
<keyword evidence="3 6" id="KW-1133">Transmembrane helix</keyword>